<feature type="compositionally biased region" description="Polar residues" evidence="1">
    <location>
        <begin position="1"/>
        <end position="11"/>
    </location>
</feature>
<proteinExistence type="predicted"/>
<dbReference type="Proteomes" id="UP000558488">
    <property type="component" value="Unassembled WGS sequence"/>
</dbReference>
<reference evidence="2 3" key="1">
    <citation type="journal article" date="2020" name="Nature">
        <title>Six reference-quality genomes reveal evolution of bat adaptations.</title>
        <authorList>
            <person name="Jebb D."/>
            <person name="Huang Z."/>
            <person name="Pippel M."/>
            <person name="Hughes G.M."/>
            <person name="Lavrichenko K."/>
            <person name="Devanna P."/>
            <person name="Winkler S."/>
            <person name="Jermiin L.S."/>
            <person name="Skirmuntt E.C."/>
            <person name="Katzourakis A."/>
            <person name="Burkitt-Gray L."/>
            <person name="Ray D.A."/>
            <person name="Sullivan K.A.M."/>
            <person name="Roscito J.G."/>
            <person name="Kirilenko B.M."/>
            <person name="Davalos L.M."/>
            <person name="Corthals A.P."/>
            <person name="Power M.L."/>
            <person name="Jones G."/>
            <person name="Ransome R.D."/>
            <person name="Dechmann D.K.N."/>
            <person name="Locatelli A.G."/>
            <person name="Puechmaille S.J."/>
            <person name="Fedrigo O."/>
            <person name="Jarvis E.D."/>
            <person name="Hiller M."/>
            <person name="Vernes S.C."/>
            <person name="Myers E.W."/>
            <person name="Teeling E.C."/>
        </authorList>
    </citation>
    <scope>NUCLEOTIDE SEQUENCE [LARGE SCALE GENOMIC DNA]</scope>
    <source>
        <strain evidence="2">MPipKuh1</strain>
        <tissue evidence="2">Flight muscle</tissue>
    </source>
</reference>
<dbReference type="EMBL" id="JACAGB010000011">
    <property type="protein sequence ID" value="KAF6335352.1"/>
    <property type="molecule type" value="Genomic_DNA"/>
</dbReference>
<protein>
    <submittedName>
        <fullName evidence="2">Uncharacterized protein</fullName>
    </submittedName>
</protein>
<keyword evidence="3" id="KW-1185">Reference proteome</keyword>
<sequence>MLSDATRPTHTSLKDIEGPESPCKLPASYKPSSSQRTLWKIIQGRGNSKSFQVIPHDHGQPTIINKSSAAFTIHYIKGKSRHSTQISKQERQGNLNEAVSQHLLLTYSMQVGGRQQASVSQCEDSYS</sequence>
<organism evidence="2 3">
    <name type="scientific">Pipistrellus kuhlii</name>
    <name type="common">Kuhl's pipistrelle</name>
    <dbReference type="NCBI Taxonomy" id="59472"/>
    <lineage>
        <taxon>Eukaryota</taxon>
        <taxon>Metazoa</taxon>
        <taxon>Chordata</taxon>
        <taxon>Craniata</taxon>
        <taxon>Vertebrata</taxon>
        <taxon>Euteleostomi</taxon>
        <taxon>Mammalia</taxon>
        <taxon>Eutheria</taxon>
        <taxon>Laurasiatheria</taxon>
        <taxon>Chiroptera</taxon>
        <taxon>Yangochiroptera</taxon>
        <taxon>Vespertilionidae</taxon>
        <taxon>Pipistrellus</taxon>
    </lineage>
</organism>
<evidence type="ECO:0000313" key="3">
    <source>
        <dbReference type="Proteomes" id="UP000558488"/>
    </source>
</evidence>
<evidence type="ECO:0000256" key="1">
    <source>
        <dbReference type="SAM" id="MobiDB-lite"/>
    </source>
</evidence>
<comment type="caution">
    <text evidence="2">The sequence shown here is derived from an EMBL/GenBank/DDBJ whole genome shotgun (WGS) entry which is preliminary data.</text>
</comment>
<name>A0A7J7WD76_PIPKU</name>
<dbReference type="AlphaFoldDB" id="A0A7J7WD76"/>
<accession>A0A7J7WD76</accession>
<evidence type="ECO:0000313" key="2">
    <source>
        <dbReference type="EMBL" id="KAF6335352.1"/>
    </source>
</evidence>
<feature type="region of interest" description="Disordered" evidence="1">
    <location>
        <begin position="1"/>
        <end position="31"/>
    </location>
</feature>
<gene>
    <name evidence="2" type="ORF">mPipKuh1_008035</name>
</gene>